<dbReference type="SUPFAM" id="SSF57716">
    <property type="entry name" value="Glucocorticoid receptor-like (DNA-binding domain)"/>
    <property type="match status" value="2"/>
</dbReference>
<dbReference type="EMBL" id="JARQWQ010000010">
    <property type="protein sequence ID" value="KAK2569186.1"/>
    <property type="molecule type" value="Genomic_DNA"/>
</dbReference>
<dbReference type="InterPro" id="IPR001781">
    <property type="entry name" value="Znf_LIM"/>
</dbReference>
<proteinExistence type="predicted"/>
<dbReference type="PROSITE" id="PS50023">
    <property type="entry name" value="LIM_DOMAIN_2"/>
    <property type="match status" value="1"/>
</dbReference>
<evidence type="ECO:0000256" key="7">
    <source>
        <dbReference type="PROSITE-ProRule" id="PRU00125"/>
    </source>
</evidence>
<evidence type="ECO:0000256" key="3">
    <source>
        <dbReference type="ARBA" id="ARBA00022737"/>
    </source>
</evidence>
<keyword evidence="6" id="KW-0539">Nucleus</keyword>
<name>A0AAD9QXD0_ACRCE</name>
<dbReference type="SMART" id="SM00132">
    <property type="entry name" value="LIM"/>
    <property type="match status" value="1"/>
</dbReference>
<evidence type="ECO:0000256" key="1">
    <source>
        <dbReference type="ARBA" id="ARBA00004123"/>
    </source>
</evidence>
<dbReference type="GO" id="GO:0045214">
    <property type="term" value="P:sarcomere organization"/>
    <property type="evidence" value="ECO:0007669"/>
    <property type="project" value="TreeGrafter"/>
</dbReference>
<dbReference type="FunFam" id="2.10.110.10:FF:000001">
    <property type="entry name" value="Cysteine and glycine-rich protein 1"/>
    <property type="match status" value="1"/>
</dbReference>
<feature type="domain" description="LIM zinc-binding" evidence="8">
    <location>
        <begin position="9"/>
        <end position="70"/>
    </location>
</feature>
<dbReference type="PANTHER" id="PTHR24215:SF35">
    <property type="entry name" value="MUSCLE LIM PROTEIN MLP84B"/>
    <property type="match status" value="1"/>
</dbReference>
<gene>
    <name evidence="9" type="ORF">P5673_006083</name>
</gene>
<dbReference type="GO" id="GO:0030018">
    <property type="term" value="C:Z disc"/>
    <property type="evidence" value="ECO:0007669"/>
    <property type="project" value="TreeGrafter"/>
</dbReference>
<keyword evidence="2 7" id="KW-0479">Metal-binding</keyword>
<comment type="subcellular location">
    <subcellularLocation>
        <location evidence="1">Nucleus</location>
    </subcellularLocation>
</comment>
<dbReference type="GO" id="GO:0046872">
    <property type="term" value="F:metal ion binding"/>
    <property type="evidence" value="ECO:0007669"/>
    <property type="project" value="UniProtKB-KW"/>
</dbReference>
<evidence type="ECO:0000313" key="10">
    <source>
        <dbReference type="Proteomes" id="UP001249851"/>
    </source>
</evidence>
<evidence type="ECO:0000256" key="2">
    <source>
        <dbReference type="ARBA" id="ARBA00022723"/>
    </source>
</evidence>
<dbReference type="GO" id="GO:0042805">
    <property type="term" value="F:actinin binding"/>
    <property type="evidence" value="ECO:0007669"/>
    <property type="project" value="TreeGrafter"/>
</dbReference>
<keyword evidence="5 7" id="KW-0440">LIM domain</keyword>
<dbReference type="Gene3D" id="2.10.110.10">
    <property type="entry name" value="Cysteine Rich Protein"/>
    <property type="match status" value="1"/>
</dbReference>
<dbReference type="GO" id="GO:0060537">
    <property type="term" value="P:muscle tissue development"/>
    <property type="evidence" value="ECO:0007669"/>
    <property type="project" value="TreeGrafter"/>
</dbReference>
<keyword evidence="3" id="KW-0677">Repeat</keyword>
<dbReference type="PROSITE" id="PS00478">
    <property type="entry name" value="LIM_DOMAIN_1"/>
    <property type="match status" value="1"/>
</dbReference>
<keyword evidence="10" id="KW-1185">Reference proteome</keyword>
<keyword evidence="4 7" id="KW-0862">Zinc</keyword>
<dbReference type="GO" id="GO:0008307">
    <property type="term" value="F:structural constituent of muscle"/>
    <property type="evidence" value="ECO:0007669"/>
    <property type="project" value="TreeGrafter"/>
</dbReference>
<evidence type="ECO:0000259" key="8">
    <source>
        <dbReference type="PROSITE" id="PS50023"/>
    </source>
</evidence>
<sequence>MPPKYGGGNTCKKCNKTVFFNEDKKDSEGGHWHTRCFTCEKCSKGLDSRNLCMNSGLIYCKTCYGEDFGPKGYGFGGGAGVLTRTK</sequence>
<evidence type="ECO:0000256" key="4">
    <source>
        <dbReference type="ARBA" id="ARBA00022833"/>
    </source>
</evidence>
<dbReference type="PANTHER" id="PTHR24215">
    <property type="entry name" value="RHO-GTPASE-ACTIVATING PROTEIN LRG1"/>
    <property type="match status" value="1"/>
</dbReference>
<comment type="caution">
    <text evidence="9">The sequence shown here is derived from an EMBL/GenBank/DDBJ whole genome shotgun (WGS) entry which is preliminary data.</text>
</comment>
<accession>A0AAD9QXD0</accession>
<dbReference type="AlphaFoldDB" id="A0AAD9QXD0"/>
<evidence type="ECO:0000256" key="6">
    <source>
        <dbReference type="ARBA" id="ARBA00023242"/>
    </source>
</evidence>
<dbReference type="Pfam" id="PF00412">
    <property type="entry name" value="LIM"/>
    <property type="match status" value="1"/>
</dbReference>
<dbReference type="Proteomes" id="UP001249851">
    <property type="component" value="Unassembled WGS sequence"/>
</dbReference>
<reference evidence="9" key="2">
    <citation type="journal article" date="2023" name="Science">
        <title>Genomic signatures of disease resistance in endangered staghorn corals.</title>
        <authorList>
            <person name="Vollmer S.V."/>
            <person name="Selwyn J.D."/>
            <person name="Despard B.A."/>
            <person name="Roesel C.L."/>
        </authorList>
    </citation>
    <scope>NUCLEOTIDE SEQUENCE</scope>
    <source>
        <strain evidence="9">K2</strain>
    </source>
</reference>
<dbReference type="GO" id="GO:0005634">
    <property type="term" value="C:nucleus"/>
    <property type="evidence" value="ECO:0007669"/>
    <property type="project" value="UniProtKB-SubCell"/>
</dbReference>
<reference evidence="9" key="1">
    <citation type="journal article" date="2023" name="G3 (Bethesda)">
        <title>Whole genome assembly and annotation of the endangered Caribbean coral Acropora cervicornis.</title>
        <authorList>
            <person name="Selwyn J.D."/>
            <person name="Vollmer S.V."/>
        </authorList>
    </citation>
    <scope>NUCLEOTIDE SEQUENCE</scope>
    <source>
        <strain evidence="9">K2</strain>
    </source>
</reference>
<organism evidence="9 10">
    <name type="scientific">Acropora cervicornis</name>
    <name type="common">Staghorn coral</name>
    <dbReference type="NCBI Taxonomy" id="6130"/>
    <lineage>
        <taxon>Eukaryota</taxon>
        <taxon>Metazoa</taxon>
        <taxon>Cnidaria</taxon>
        <taxon>Anthozoa</taxon>
        <taxon>Hexacorallia</taxon>
        <taxon>Scleractinia</taxon>
        <taxon>Astrocoeniina</taxon>
        <taxon>Acroporidae</taxon>
        <taxon>Acropora</taxon>
    </lineage>
</organism>
<protein>
    <submittedName>
        <fullName evidence="9">Cysteine and glycine-rich protein 1</fullName>
    </submittedName>
</protein>
<evidence type="ECO:0000313" key="9">
    <source>
        <dbReference type="EMBL" id="KAK2569186.1"/>
    </source>
</evidence>
<evidence type="ECO:0000256" key="5">
    <source>
        <dbReference type="ARBA" id="ARBA00023038"/>
    </source>
</evidence>